<dbReference type="AlphaFoldDB" id="A0AA95N8T2"/>
<organism evidence="4 5">
    <name type="scientific">Paucibacter sediminis</name>
    <dbReference type="NCBI Taxonomy" id="3019553"/>
    <lineage>
        <taxon>Bacteria</taxon>
        <taxon>Pseudomonadati</taxon>
        <taxon>Pseudomonadota</taxon>
        <taxon>Betaproteobacteria</taxon>
        <taxon>Burkholderiales</taxon>
        <taxon>Sphaerotilaceae</taxon>
        <taxon>Roseateles</taxon>
    </lineage>
</organism>
<evidence type="ECO:0000256" key="1">
    <source>
        <dbReference type="ARBA" id="ARBA00022679"/>
    </source>
</evidence>
<evidence type="ECO:0000256" key="2">
    <source>
        <dbReference type="ARBA" id="ARBA00023315"/>
    </source>
</evidence>
<protein>
    <submittedName>
        <fullName evidence="4">GNAT family N-acetyltransferase</fullName>
        <ecNumber evidence="4">2.3.1.-</ecNumber>
    </submittedName>
</protein>
<dbReference type="InterPro" id="IPR050680">
    <property type="entry name" value="YpeA/RimI_acetyltransf"/>
</dbReference>
<gene>
    <name evidence="4" type="ORF">PFX98_16540</name>
</gene>
<dbReference type="Gene3D" id="3.40.630.30">
    <property type="match status" value="1"/>
</dbReference>
<dbReference type="GO" id="GO:0016747">
    <property type="term" value="F:acyltransferase activity, transferring groups other than amino-acyl groups"/>
    <property type="evidence" value="ECO:0007669"/>
    <property type="project" value="InterPro"/>
</dbReference>
<evidence type="ECO:0000313" key="4">
    <source>
        <dbReference type="EMBL" id="WIT10512.1"/>
    </source>
</evidence>
<dbReference type="PANTHER" id="PTHR43420">
    <property type="entry name" value="ACETYLTRANSFERASE"/>
    <property type="match status" value="1"/>
</dbReference>
<evidence type="ECO:0000313" key="5">
    <source>
        <dbReference type="Proteomes" id="UP001177769"/>
    </source>
</evidence>
<dbReference type="KEGG" id="pais:PFX98_16540"/>
<dbReference type="InterPro" id="IPR000182">
    <property type="entry name" value="GNAT_dom"/>
</dbReference>
<evidence type="ECO:0000259" key="3">
    <source>
        <dbReference type="PROSITE" id="PS51186"/>
    </source>
</evidence>
<accession>A0AA95N8T2</accession>
<dbReference type="Proteomes" id="UP001177769">
    <property type="component" value="Chromosome"/>
</dbReference>
<dbReference type="InterPro" id="IPR013653">
    <property type="entry name" value="GCN5-like_dom"/>
</dbReference>
<name>A0AA95N8T2_9BURK</name>
<dbReference type="EC" id="2.3.1.-" evidence="4"/>
<keyword evidence="5" id="KW-1185">Reference proteome</keyword>
<keyword evidence="1 4" id="KW-0808">Transferase</keyword>
<dbReference type="SUPFAM" id="SSF55729">
    <property type="entry name" value="Acyl-CoA N-acyltransferases (Nat)"/>
    <property type="match status" value="1"/>
</dbReference>
<dbReference type="EMBL" id="CP116346">
    <property type="protein sequence ID" value="WIT10512.1"/>
    <property type="molecule type" value="Genomic_DNA"/>
</dbReference>
<reference evidence="4" key="1">
    <citation type="submission" date="2023-01" db="EMBL/GenBank/DDBJ databases">
        <title>Whole genome sequence of Paucibacter sp. S2-9 isolated from pond sediment.</title>
        <authorList>
            <person name="Jung J.Y."/>
        </authorList>
    </citation>
    <scope>NUCLEOTIDE SEQUENCE</scope>
    <source>
        <strain evidence="4">S2-9</strain>
    </source>
</reference>
<dbReference type="RefSeq" id="WP_285231585.1">
    <property type="nucleotide sequence ID" value="NZ_CP116346.1"/>
</dbReference>
<keyword evidence="2 4" id="KW-0012">Acyltransferase</keyword>
<sequence length="232" mass="24679">MMMNTEDLDRPVWATLRQAPHWAEGGDLALRFQRDVNLFASARDDSAASLAALRELVGAGDTVYVLQVPAIRVPDGLVALREASGVQMLAGRAVAPPDGAGDDAAIVELGDADAAEMLALARLTEPGPFLARTHRMGRFVGVRIGGRLAAMAGERMRFPGATELSGVCTHPDFRGRGLARRLSAAVTAAIQQRGEQAFLHAWASNRAAIALYEGLGFVQRAEVNVAVLQRAD</sequence>
<dbReference type="PROSITE" id="PS51186">
    <property type="entry name" value="GNAT"/>
    <property type="match status" value="1"/>
</dbReference>
<dbReference type="InterPro" id="IPR016181">
    <property type="entry name" value="Acyl_CoA_acyltransferase"/>
</dbReference>
<feature type="domain" description="N-acetyltransferase" evidence="3">
    <location>
        <begin position="89"/>
        <end position="232"/>
    </location>
</feature>
<dbReference type="Pfam" id="PF08445">
    <property type="entry name" value="FR47"/>
    <property type="match status" value="1"/>
</dbReference>
<dbReference type="CDD" id="cd04301">
    <property type="entry name" value="NAT_SF"/>
    <property type="match status" value="1"/>
</dbReference>
<proteinExistence type="predicted"/>